<accession>A0A4S2MP80</accession>
<dbReference type="Proteomes" id="UP000298138">
    <property type="component" value="Unassembled WGS sequence"/>
</dbReference>
<protein>
    <submittedName>
        <fullName evidence="2">Uncharacterized protein</fullName>
    </submittedName>
</protein>
<feature type="compositionally biased region" description="Pro residues" evidence="1">
    <location>
        <begin position="9"/>
        <end position="22"/>
    </location>
</feature>
<keyword evidence="3" id="KW-1185">Reference proteome</keyword>
<evidence type="ECO:0000256" key="1">
    <source>
        <dbReference type="SAM" id="MobiDB-lite"/>
    </source>
</evidence>
<organism evidence="2 3">
    <name type="scientific">Ascodesmis nigricans</name>
    <dbReference type="NCBI Taxonomy" id="341454"/>
    <lineage>
        <taxon>Eukaryota</taxon>
        <taxon>Fungi</taxon>
        <taxon>Dikarya</taxon>
        <taxon>Ascomycota</taxon>
        <taxon>Pezizomycotina</taxon>
        <taxon>Pezizomycetes</taxon>
        <taxon>Pezizales</taxon>
        <taxon>Ascodesmidaceae</taxon>
        <taxon>Ascodesmis</taxon>
    </lineage>
</organism>
<feature type="region of interest" description="Disordered" evidence="1">
    <location>
        <begin position="125"/>
        <end position="201"/>
    </location>
</feature>
<reference evidence="2 3" key="1">
    <citation type="submission" date="2019-04" db="EMBL/GenBank/DDBJ databases">
        <title>Comparative genomics and transcriptomics to analyze fruiting body development in filamentous ascomycetes.</title>
        <authorList>
            <consortium name="DOE Joint Genome Institute"/>
            <person name="Lutkenhaus R."/>
            <person name="Traeger S."/>
            <person name="Breuer J."/>
            <person name="Kuo A."/>
            <person name="Lipzen A."/>
            <person name="Pangilinan J."/>
            <person name="Dilworth D."/>
            <person name="Sandor L."/>
            <person name="Poggeler S."/>
            <person name="Barry K."/>
            <person name="Grigoriev I.V."/>
            <person name="Nowrousian M."/>
        </authorList>
    </citation>
    <scope>NUCLEOTIDE SEQUENCE [LARGE SCALE GENOMIC DNA]</scope>
    <source>
        <strain evidence="2 3">CBS 389.68</strain>
    </source>
</reference>
<feature type="compositionally biased region" description="Basic and acidic residues" evidence="1">
    <location>
        <begin position="187"/>
        <end position="201"/>
    </location>
</feature>
<sequence length="219" mass="24228">MSPESPHILPRPPSSSTTRPPPLAWLTDITPFLRSSTSRIDLALFRIDPNPFWPIDLSCVPDFDADELAGCDDSKITRCGGVGRDGKSMEVVRKRSMANKDAEVILWPAMPEFDHTEMIAGRVVGEQREEEEDDEQEKEGAGREGEMLQIGMENYGKTREARGQRCAGARGERLPPPWEDASGGERTMGRDDSGVGRERKESELVVEGIVISADAMRMA</sequence>
<feature type="region of interest" description="Disordered" evidence="1">
    <location>
        <begin position="1"/>
        <end position="22"/>
    </location>
</feature>
<dbReference type="AlphaFoldDB" id="A0A4S2MP80"/>
<evidence type="ECO:0000313" key="2">
    <source>
        <dbReference type="EMBL" id="TGZ78991.1"/>
    </source>
</evidence>
<proteinExistence type="predicted"/>
<dbReference type="InParanoid" id="A0A4S2MP80"/>
<evidence type="ECO:0000313" key="3">
    <source>
        <dbReference type="Proteomes" id="UP000298138"/>
    </source>
</evidence>
<gene>
    <name evidence="2" type="ORF">EX30DRAFT_373335</name>
</gene>
<name>A0A4S2MP80_9PEZI</name>
<dbReference type="EMBL" id="ML220135">
    <property type="protein sequence ID" value="TGZ78991.1"/>
    <property type="molecule type" value="Genomic_DNA"/>
</dbReference>
<feature type="compositionally biased region" description="Acidic residues" evidence="1">
    <location>
        <begin position="128"/>
        <end position="137"/>
    </location>
</feature>